<protein>
    <submittedName>
        <fullName evidence="2">Predicted protein</fullName>
    </submittedName>
</protein>
<feature type="non-terminal residue" evidence="2">
    <location>
        <position position="1"/>
    </location>
</feature>
<feature type="compositionally biased region" description="Low complexity" evidence="1">
    <location>
        <begin position="59"/>
        <end position="69"/>
    </location>
</feature>
<proteinExistence type="evidence at transcript level"/>
<feature type="region of interest" description="Disordered" evidence="1">
    <location>
        <begin position="41"/>
        <end position="113"/>
    </location>
</feature>
<dbReference type="EMBL" id="AK366445">
    <property type="protein sequence ID" value="BAJ97648.1"/>
    <property type="molecule type" value="mRNA"/>
</dbReference>
<sequence length="113" mass="12211">DPGAVPVRTEQRRPVVGSGRAGVLLGVRGPGAGAVRGVRRLHQPPALPLPPRRRRVGVRLRGAGPPRVALLRRRLPRRALAHGPRRPRRRRGRRGRRGPVGADGEVSSRRAAG</sequence>
<organism evidence="2">
    <name type="scientific">Hordeum vulgare subsp. vulgare</name>
    <name type="common">Domesticated barley</name>
    <dbReference type="NCBI Taxonomy" id="112509"/>
    <lineage>
        <taxon>Eukaryota</taxon>
        <taxon>Viridiplantae</taxon>
        <taxon>Streptophyta</taxon>
        <taxon>Embryophyta</taxon>
        <taxon>Tracheophyta</taxon>
        <taxon>Spermatophyta</taxon>
        <taxon>Magnoliopsida</taxon>
        <taxon>Liliopsida</taxon>
        <taxon>Poales</taxon>
        <taxon>Poaceae</taxon>
        <taxon>BOP clade</taxon>
        <taxon>Pooideae</taxon>
        <taxon>Triticodae</taxon>
        <taxon>Triticeae</taxon>
        <taxon>Hordeinae</taxon>
        <taxon>Hordeum</taxon>
    </lineage>
</organism>
<feature type="compositionally biased region" description="Basic residues" evidence="1">
    <location>
        <begin position="70"/>
        <end position="97"/>
    </location>
</feature>
<reference evidence="2" key="1">
    <citation type="journal article" date="2011" name="Plant Physiol.">
        <title>Comprehensive sequence analysis of 24,783 barley full-length cDNAs derived from 12 clone libraries.</title>
        <authorList>
            <person name="Matsumoto T."/>
            <person name="Tanaka T."/>
            <person name="Sakai H."/>
            <person name="Amano N."/>
            <person name="Kanamori H."/>
            <person name="Kurita K."/>
            <person name="Kikuta A."/>
            <person name="Kamiya K."/>
            <person name="Yamamoto M."/>
            <person name="Ikawa H."/>
            <person name="Fujii N."/>
            <person name="Hori K."/>
            <person name="Itoh T."/>
            <person name="Sato K."/>
        </authorList>
    </citation>
    <scope>NUCLEOTIDE SEQUENCE</scope>
    <source>
        <tissue evidence="2">Shoot and root</tissue>
    </source>
</reference>
<evidence type="ECO:0000256" key="1">
    <source>
        <dbReference type="SAM" id="MobiDB-lite"/>
    </source>
</evidence>
<dbReference type="AlphaFoldDB" id="F2DRC7"/>
<accession>F2DRC7</accession>
<name>F2DRC7_HORVV</name>
<evidence type="ECO:0000313" key="2">
    <source>
        <dbReference type="EMBL" id="BAJ97648.1"/>
    </source>
</evidence>